<dbReference type="PANTHER" id="PTHR45527:SF1">
    <property type="entry name" value="FATTY ACID SYNTHASE"/>
    <property type="match status" value="1"/>
</dbReference>
<dbReference type="InterPro" id="IPR036736">
    <property type="entry name" value="ACP-like_sf"/>
</dbReference>
<dbReference type="PANTHER" id="PTHR45527">
    <property type="entry name" value="NONRIBOSOMAL PEPTIDE SYNTHETASE"/>
    <property type="match status" value="1"/>
</dbReference>
<dbReference type="GO" id="GO:0003824">
    <property type="term" value="F:catalytic activity"/>
    <property type="evidence" value="ECO:0007669"/>
    <property type="project" value="InterPro"/>
</dbReference>
<evidence type="ECO:0000256" key="2">
    <source>
        <dbReference type="ARBA" id="ARBA00022450"/>
    </source>
</evidence>
<feature type="compositionally biased region" description="Basic and acidic residues" evidence="4">
    <location>
        <begin position="666"/>
        <end position="677"/>
    </location>
</feature>
<feature type="region of interest" description="Disordered" evidence="4">
    <location>
        <begin position="1"/>
        <end position="65"/>
    </location>
</feature>
<dbReference type="Gene3D" id="3.30.559.10">
    <property type="entry name" value="Chloramphenicol acetyltransferase-like domain"/>
    <property type="match status" value="1"/>
</dbReference>
<dbReference type="PROSITE" id="PS00455">
    <property type="entry name" value="AMP_BINDING"/>
    <property type="match status" value="1"/>
</dbReference>
<gene>
    <name evidence="6" type="ORF">CP975_33870</name>
</gene>
<dbReference type="InterPro" id="IPR045851">
    <property type="entry name" value="AMP-bd_C_sf"/>
</dbReference>
<dbReference type="KEGG" id="salw:CP975_33870"/>
<dbReference type="InterPro" id="IPR010071">
    <property type="entry name" value="AA_adenyl_dom"/>
</dbReference>
<dbReference type="InterPro" id="IPR023213">
    <property type="entry name" value="CAT-like_dom_sf"/>
</dbReference>
<dbReference type="EMBL" id="CP023695">
    <property type="protein sequence ID" value="QEV21849.1"/>
    <property type="molecule type" value="Genomic_DNA"/>
</dbReference>
<dbReference type="PROSITE" id="PS50075">
    <property type="entry name" value="CARRIER"/>
    <property type="match status" value="1"/>
</dbReference>
<dbReference type="InterPro" id="IPR020845">
    <property type="entry name" value="AMP-binding_CS"/>
</dbReference>
<dbReference type="CDD" id="cd12117">
    <property type="entry name" value="A_NRPS_Srf_like"/>
    <property type="match status" value="1"/>
</dbReference>
<feature type="compositionally biased region" description="Basic and acidic residues" evidence="4">
    <location>
        <begin position="38"/>
        <end position="55"/>
    </location>
</feature>
<organism evidence="6 7">
    <name type="scientific">Streptomyces alboniger</name>
    <dbReference type="NCBI Taxonomy" id="132473"/>
    <lineage>
        <taxon>Bacteria</taxon>
        <taxon>Bacillati</taxon>
        <taxon>Actinomycetota</taxon>
        <taxon>Actinomycetes</taxon>
        <taxon>Kitasatosporales</taxon>
        <taxon>Streptomycetaceae</taxon>
        <taxon>Streptomyces</taxon>
        <taxon>Streptomyces aurantiacus group</taxon>
    </lineage>
</organism>
<dbReference type="GO" id="GO:0005737">
    <property type="term" value="C:cytoplasm"/>
    <property type="evidence" value="ECO:0007669"/>
    <property type="project" value="TreeGrafter"/>
</dbReference>
<evidence type="ECO:0000256" key="4">
    <source>
        <dbReference type="SAM" id="MobiDB-lite"/>
    </source>
</evidence>
<dbReference type="NCBIfam" id="TIGR01733">
    <property type="entry name" value="AA-adenyl-dom"/>
    <property type="match status" value="1"/>
</dbReference>
<dbReference type="SUPFAM" id="SSF47336">
    <property type="entry name" value="ACP-like"/>
    <property type="match status" value="1"/>
</dbReference>
<dbReference type="InterPro" id="IPR025110">
    <property type="entry name" value="AMP-bd_C"/>
</dbReference>
<sequence>MTAANTRLADRTDGTDRTHRWGGRRPGGPTTGPPPRPPYREPGKAIVHDDLEKRPTPRSAGAPRLPLSHSRKRLWYLDRIAVAAPVHHVSAATLIEGPLDAGRLASALRDPVSRHELLRSTFDDRGDGPLRTVRATAEVPLRRLDLTGGSASGTDARGVSEPEAELRRVLAEESAGPFALDRGPALRATLVRTGEERHVLLLTAHRIIADRASLTVLEHELACSYAALGGSPVQDLLPLPLPHADRPSLDRPAPDWERETRDEEVAYWKRKLADLPPLDLPLDRTRPRTPTGRATGRGLLLDTRCAEALRQLAREEGVSAWTVSAAAFAVLLARWTGRHDVVFGTPLDRRPPTSARTAFGPYEDLLPLRVDLTGRPSLREAVRRVAHTRDEAERHAGVAFGQLVQLCEQERDVSRHPLCQAVFAVTGERRTGFTAAGLTTSQLTLDDATVPYDLRCTVTDDGDDGDGRGGLGAELRLASDLWVPESADRVASAFRALLTALAETPDRRIAEIPLLSPEDRVRLDAWNATDRPLPEPATVDGLFLACAERAPQALALTDRTGSWTYAQLRGRADRVARNLIAGGVTPDSVVALHMRRSAGLVTGMLGVLLAGGAPLVLDPGHPEERLRSMADDADISAVLSRAEPPAWLHGLGVPVLRLTDAEHDRPVAQGREPEHVRPCPVGPPPRSRSHPLGLAAVVHTSGSTGRPKAVGIPHRAVVRLITATDYVSIGPGDVLLHLGDPAFDITAFEVWGALCNGARVDVLPGDEPLGPDEVLTALRELRPTIVALTGTLFNRVADIDPRAFGGLRHLFVVGEVMDPRRTRAVLHGGAPPERLHNGYGPSENATFSTTHLVDRLPEDAPSVPIGSALTNTTLHVLDQELGPVPIGVTGELYVGGIGVARGYLGRPGRTAERFLPDPFASRPGALMYRTGDLVRRLPDGALDFLGRADQQVKIRGYRIEPGEVEAALLDRDDVRECVVRAVDVAGDRRLVAYVVPGPGRRPSPPELLGGLRDRLPSHMVPGHVVMLDELPTTPSGKIDGRALPGIAEGAGNPPGTDTVPPRTATERALWEIWADALRVRSFGVHDSFFLIGGHSLLASVVRTSVRARLGVTLPLRTLFDVPTLAGLAVEVERAADEAAAAAVSARADDGSEQLDGLVAELERLAESRRAEERAGGSA</sequence>
<dbReference type="Pfam" id="PF00668">
    <property type="entry name" value="Condensation"/>
    <property type="match status" value="1"/>
</dbReference>
<dbReference type="Pfam" id="PF00550">
    <property type="entry name" value="PP-binding"/>
    <property type="match status" value="1"/>
</dbReference>
<feature type="domain" description="Carrier" evidence="5">
    <location>
        <begin position="1060"/>
        <end position="1135"/>
    </location>
</feature>
<dbReference type="OrthoDB" id="2472181at2"/>
<dbReference type="Proteomes" id="UP000326553">
    <property type="component" value="Chromosome"/>
</dbReference>
<proteinExistence type="predicted"/>
<dbReference type="AlphaFoldDB" id="A0A5J6HNH4"/>
<protein>
    <submittedName>
        <fullName evidence="6">Amino acid adenylation domain-containing protein</fullName>
    </submittedName>
</protein>
<dbReference type="GO" id="GO:0031177">
    <property type="term" value="F:phosphopantetheine binding"/>
    <property type="evidence" value="ECO:0007669"/>
    <property type="project" value="TreeGrafter"/>
</dbReference>
<reference evidence="6 7" key="1">
    <citation type="submission" date="2017-09" db="EMBL/GenBank/DDBJ databases">
        <authorList>
            <person name="Lee N."/>
            <person name="Cho B.-K."/>
        </authorList>
    </citation>
    <scope>NUCLEOTIDE SEQUENCE [LARGE SCALE GENOMIC DNA]</scope>
    <source>
        <strain evidence="6 7">ATCC 12461</strain>
    </source>
</reference>
<dbReference type="Gene3D" id="2.30.38.10">
    <property type="entry name" value="Luciferase, Domain 3"/>
    <property type="match status" value="1"/>
</dbReference>
<evidence type="ECO:0000259" key="5">
    <source>
        <dbReference type="PROSITE" id="PS50075"/>
    </source>
</evidence>
<dbReference type="GO" id="GO:0043041">
    <property type="term" value="P:amino acid activation for nonribosomal peptide biosynthetic process"/>
    <property type="evidence" value="ECO:0007669"/>
    <property type="project" value="TreeGrafter"/>
</dbReference>
<accession>A0A5J6HNH4</accession>
<evidence type="ECO:0000313" key="7">
    <source>
        <dbReference type="Proteomes" id="UP000326553"/>
    </source>
</evidence>
<dbReference type="Pfam" id="PF13193">
    <property type="entry name" value="AMP-binding_C"/>
    <property type="match status" value="1"/>
</dbReference>
<dbReference type="Gene3D" id="1.10.1200.10">
    <property type="entry name" value="ACP-like"/>
    <property type="match status" value="1"/>
</dbReference>
<keyword evidence="7" id="KW-1185">Reference proteome</keyword>
<dbReference type="Pfam" id="PF00501">
    <property type="entry name" value="AMP-binding"/>
    <property type="match status" value="1"/>
</dbReference>
<dbReference type="FunFam" id="2.30.38.10:FF:000001">
    <property type="entry name" value="Non-ribosomal peptide synthetase PvdI"/>
    <property type="match status" value="1"/>
</dbReference>
<keyword evidence="2" id="KW-0596">Phosphopantetheine</keyword>
<dbReference type="InterPro" id="IPR009081">
    <property type="entry name" value="PP-bd_ACP"/>
</dbReference>
<dbReference type="SUPFAM" id="SSF52777">
    <property type="entry name" value="CoA-dependent acyltransferases"/>
    <property type="match status" value="2"/>
</dbReference>
<comment type="cofactor">
    <cofactor evidence="1">
        <name>pantetheine 4'-phosphate</name>
        <dbReference type="ChEBI" id="CHEBI:47942"/>
    </cofactor>
</comment>
<dbReference type="Gene3D" id="3.30.559.30">
    <property type="entry name" value="Nonribosomal peptide synthetase, condensation domain"/>
    <property type="match status" value="1"/>
</dbReference>
<dbReference type="InterPro" id="IPR000873">
    <property type="entry name" value="AMP-dep_synth/lig_dom"/>
</dbReference>
<evidence type="ECO:0000256" key="3">
    <source>
        <dbReference type="ARBA" id="ARBA00022553"/>
    </source>
</evidence>
<keyword evidence="3" id="KW-0597">Phosphoprotein</keyword>
<dbReference type="Gene3D" id="3.40.50.980">
    <property type="match status" value="2"/>
</dbReference>
<evidence type="ECO:0000256" key="1">
    <source>
        <dbReference type="ARBA" id="ARBA00001957"/>
    </source>
</evidence>
<dbReference type="Gene3D" id="3.30.300.30">
    <property type="match status" value="1"/>
</dbReference>
<feature type="compositionally biased region" description="Basic and acidic residues" evidence="4">
    <location>
        <begin position="8"/>
        <end position="19"/>
    </location>
</feature>
<feature type="region of interest" description="Disordered" evidence="4">
    <location>
        <begin position="666"/>
        <end position="690"/>
    </location>
</feature>
<dbReference type="SUPFAM" id="SSF56801">
    <property type="entry name" value="Acetyl-CoA synthetase-like"/>
    <property type="match status" value="1"/>
</dbReference>
<dbReference type="GO" id="GO:0044550">
    <property type="term" value="P:secondary metabolite biosynthetic process"/>
    <property type="evidence" value="ECO:0007669"/>
    <property type="project" value="TreeGrafter"/>
</dbReference>
<evidence type="ECO:0000313" key="6">
    <source>
        <dbReference type="EMBL" id="QEV21849.1"/>
    </source>
</evidence>
<dbReference type="InterPro" id="IPR001242">
    <property type="entry name" value="Condensation_dom"/>
</dbReference>
<dbReference type="FunFam" id="1.10.1200.10:FF:000005">
    <property type="entry name" value="Nonribosomal peptide synthetase 1"/>
    <property type="match status" value="1"/>
</dbReference>
<name>A0A5J6HNH4_STRAD</name>
<dbReference type="GO" id="GO:0008610">
    <property type="term" value="P:lipid biosynthetic process"/>
    <property type="evidence" value="ECO:0007669"/>
    <property type="project" value="UniProtKB-ARBA"/>
</dbReference>